<dbReference type="InParanoid" id="L0A9T3"/>
<dbReference type="RefSeq" id="WP_015232550.1">
    <property type="nucleotide sequence ID" value="NC_019791.1"/>
</dbReference>
<reference evidence="2" key="1">
    <citation type="submission" date="2012-03" db="EMBL/GenBank/DDBJ databases">
        <title>Complete genome of Caldisphaera lagunensis DSM 15908.</title>
        <authorList>
            <person name="Lucas S."/>
            <person name="Copeland A."/>
            <person name="Lapidus A."/>
            <person name="Glavina del Rio T."/>
            <person name="Dalin E."/>
            <person name="Tice H."/>
            <person name="Bruce D."/>
            <person name="Goodwin L."/>
            <person name="Pitluck S."/>
            <person name="Peters L."/>
            <person name="Mikhailova N."/>
            <person name="Teshima H."/>
            <person name="Kyrpides N."/>
            <person name="Mavromatis K."/>
            <person name="Ivanova N."/>
            <person name="Brettin T."/>
            <person name="Detter J.C."/>
            <person name="Han C."/>
            <person name="Larimer F."/>
            <person name="Land M."/>
            <person name="Hauser L."/>
            <person name="Markowitz V."/>
            <person name="Cheng J.-F."/>
            <person name="Hugenholtz P."/>
            <person name="Woyke T."/>
            <person name="Wu D."/>
            <person name="Spring S."/>
            <person name="Schroeder M."/>
            <person name="Brambilla E."/>
            <person name="Klenk H.-P."/>
            <person name="Eisen J.A."/>
        </authorList>
    </citation>
    <scope>NUCLEOTIDE SEQUENCE [LARGE SCALE GENOMIC DNA]</scope>
    <source>
        <strain evidence="2">DSM 15908 / JCM 11604 / IC-154</strain>
    </source>
</reference>
<dbReference type="SUPFAM" id="SSF53335">
    <property type="entry name" value="S-adenosyl-L-methionine-dependent methyltransferases"/>
    <property type="match status" value="1"/>
</dbReference>
<evidence type="ECO:0000313" key="2">
    <source>
        <dbReference type="Proteomes" id="UP000010469"/>
    </source>
</evidence>
<organism evidence="1 2">
    <name type="scientific">Caldisphaera lagunensis (strain DSM 15908 / JCM 11604 / ANMR 0165 / IC-154)</name>
    <dbReference type="NCBI Taxonomy" id="1056495"/>
    <lineage>
        <taxon>Archaea</taxon>
        <taxon>Thermoproteota</taxon>
        <taxon>Thermoprotei</taxon>
        <taxon>Acidilobales</taxon>
        <taxon>Caldisphaeraceae</taxon>
        <taxon>Caldisphaera</taxon>
    </lineage>
</organism>
<dbReference type="InterPro" id="IPR029063">
    <property type="entry name" value="SAM-dependent_MTases_sf"/>
</dbReference>
<evidence type="ECO:0008006" key="3">
    <source>
        <dbReference type="Google" id="ProtNLM"/>
    </source>
</evidence>
<sequence>MDNGLIIEDGFNNNYEMQTLKYLLNTKFLETIKSFDIILKYNKSKSRKVKLKFNNKIYYADFPTLKSILYAKIFGYNIESNEIIVNFLKYKIGIPINKIAGLDPLWEYIKMLINCKKHNNNCPYPTKVKGYDIIDIGGYIGDSALFFYNFGANHVKVYEPVYYDLAAKNLERNGLPIDVEAKSVGYDKEMCVSEDLNATGLRKGNLCFQLITPEEIIQDNYDLVKMDCEGREISLVNTPCSYLNRVNSYVMEVHFSYDNVTKIIDKFKLCGFNRFRVVRITPNGFLHYLYINKK</sequence>
<dbReference type="Gene3D" id="3.40.50.150">
    <property type="entry name" value="Vaccinia Virus protein VP39"/>
    <property type="match status" value="1"/>
</dbReference>
<dbReference type="AlphaFoldDB" id="L0A9T3"/>
<dbReference type="EMBL" id="CP003378">
    <property type="protein sequence ID" value="AFZ70653.1"/>
    <property type="molecule type" value="Genomic_DNA"/>
</dbReference>
<keyword evidence="2" id="KW-1185">Reference proteome</keyword>
<name>L0A9T3_CALLD</name>
<gene>
    <name evidence="1" type="ordered locus">Calag_0922</name>
</gene>
<dbReference type="KEGG" id="clg:Calag_0922"/>
<dbReference type="OrthoDB" id="25645at2157"/>
<dbReference type="eggNOG" id="arCOG01400">
    <property type="taxonomic scope" value="Archaea"/>
</dbReference>
<dbReference type="STRING" id="1056495.Calag_0922"/>
<evidence type="ECO:0000313" key="1">
    <source>
        <dbReference type="EMBL" id="AFZ70653.1"/>
    </source>
</evidence>
<accession>L0A9T3</accession>
<dbReference type="Proteomes" id="UP000010469">
    <property type="component" value="Chromosome"/>
</dbReference>
<dbReference type="GeneID" id="14212182"/>
<proteinExistence type="predicted"/>
<protein>
    <recommendedName>
        <fullName evidence="3">Methyltransferase, FkbM family</fullName>
    </recommendedName>
</protein>
<dbReference type="HOGENOM" id="CLU_945272_0_0_2"/>